<dbReference type="InterPro" id="IPR052178">
    <property type="entry name" value="Sec_Metab_Biosynth_SDR"/>
</dbReference>
<dbReference type="Pfam" id="PF00106">
    <property type="entry name" value="adh_short"/>
    <property type="match status" value="1"/>
</dbReference>
<name>A0A2V2ZUG6_9BACI</name>
<dbReference type="SUPFAM" id="SSF51735">
    <property type="entry name" value="NAD(P)-binding Rossmann-fold domains"/>
    <property type="match status" value="1"/>
</dbReference>
<evidence type="ECO:0000256" key="3">
    <source>
        <dbReference type="ARBA" id="ARBA00023002"/>
    </source>
</evidence>
<dbReference type="NCBIfam" id="NF006070">
    <property type="entry name" value="PRK08213.1"/>
    <property type="match status" value="1"/>
</dbReference>
<dbReference type="PRINTS" id="PR00080">
    <property type="entry name" value="SDRFAMILY"/>
</dbReference>
<dbReference type="PANTHER" id="PTHR43618:SF8">
    <property type="entry name" value="7ALPHA-HYDROXYSTEROID DEHYDROGENASE"/>
    <property type="match status" value="1"/>
</dbReference>
<dbReference type="InterPro" id="IPR002347">
    <property type="entry name" value="SDR_fam"/>
</dbReference>
<dbReference type="PANTHER" id="PTHR43618">
    <property type="entry name" value="7-ALPHA-HYDROXYSTEROID DEHYDROGENASE"/>
    <property type="match status" value="1"/>
</dbReference>
<dbReference type="GO" id="GO:0016491">
    <property type="term" value="F:oxidoreductase activity"/>
    <property type="evidence" value="ECO:0007669"/>
    <property type="project" value="UniProtKB-KW"/>
</dbReference>
<gene>
    <name evidence="5" type="ORF">DFO73_109142</name>
</gene>
<accession>A0A2V2ZUG6</accession>
<comment type="caution">
    <text evidence="5">The sequence shown here is derived from an EMBL/GenBank/DDBJ whole genome shotgun (WGS) entry which is preliminary data.</text>
</comment>
<comment type="similarity">
    <text evidence="1 4">Belongs to the short-chain dehydrogenases/reductases (SDR) family.</text>
</comment>
<dbReference type="RefSeq" id="WP_110065932.1">
    <property type="nucleotide sequence ID" value="NZ_QGTW01000009.1"/>
</dbReference>
<dbReference type="InterPro" id="IPR020904">
    <property type="entry name" value="Sc_DH/Rdtase_CS"/>
</dbReference>
<evidence type="ECO:0000256" key="4">
    <source>
        <dbReference type="RuleBase" id="RU000363"/>
    </source>
</evidence>
<evidence type="ECO:0000256" key="1">
    <source>
        <dbReference type="ARBA" id="ARBA00006484"/>
    </source>
</evidence>
<proteinExistence type="inferred from homology"/>
<dbReference type="EMBL" id="QGTW01000009">
    <property type="protein sequence ID" value="PWW26976.1"/>
    <property type="molecule type" value="Genomic_DNA"/>
</dbReference>
<dbReference type="Gene3D" id="3.40.50.720">
    <property type="entry name" value="NAD(P)-binding Rossmann-like Domain"/>
    <property type="match status" value="1"/>
</dbReference>
<sequence>MANQKELFNIKSKVALITGGGRGLGRQMAEIFASSGCHIAVCSRKLEQCEETARTLAETFGIQAKGYACNIQNENDVKETVRQVISDFGQIDILVNNSGATWGAAVEEMPLNAWEKVMNVNLTGMFLITKEVGRHMIERQSGKIINIGSVAGLKAEPPQVLNAIGYSTSKAAVHHFTKDLARKWGQYNIHVNAIAPGFFPTKMTNHVLSEKGDEIRKHNPLGRIGDDDALKGAALFFASPASAFVTGQILAVDGGSSL</sequence>
<organism evidence="5 6">
    <name type="scientific">Cytobacillus oceanisediminis</name>
    <dbReference type="NCBI Taxonomy" id="665099"/>
    <lineage>
        <taxon>Bacteria</taxon>
        <taxon>Bacillati</taxon>
        <taxon>Bacillota</taxon>
        <taxon>Bacilli</taxon>
        <taxon>Bacillales</taxon>
        <taxon>Bacillaceae</taxon>
        <taxon>Cytobacillus</taxon>
    </lineage>
</organism>
<keyword evidence="3" id="KW-0560">Oxidoreductase</keyword>
<evidence type="ECO:0000256" key="2">
    <source>
        <dbReference type="ARBA" id="ARBA00022857"/>
    </source>
</evidence>
<evidence type="ECO:0000313" key="5">
    <source>
        <dbReference type="EMBL" id="PWW26976.1"/>
    </source>
</evidence>
<dbReference type="AlphaFoldDB" id="A0A2V2ZUG6"/>
<dbReference type="PROSITE" id="PS00061">
    <property type="entry name" value="ADH_SHORT"/>
    <property type="match status" value="1"/>
</dbReference>
<dbReference type="InterPro" id="IPR036291">
    <property type="entry name" value="NAD(P)-bd_dom_sf"/>
</dbReference>
<dbReference type="NCBIfam" id="NF005559">
    <property type="entry name" value="PRK07231.1"/>
    <property type="match status" value="1"/>
</dbReference>
<protein>
    <submittedName>
        <fullName evidence="5">Gluconate 5-dehydrogenase</fullName>
    </submittedName>
</protein>
<evidence type="ECO:0000313" key="6">
    <source>
        <dbReference type="Proteomes" id="UP000247150"/>
    </source>
</evidence>
<reference evidence="5 6" key="1">
    <citation type="submission" date="2018-05" db="EMBL/GenBank/DDBJ databases">
        <title>Freshwater and sediment microbial communities from various areas in North America, analyzing microbe dynamics in response to fracking.</title>
        <authorList>
            <person name="Lamendella R."/>
        </authorList>
    </citation>
    <scope>NUCLEOTIDE SEQUENCE [LARGE SCALE GENOMIC DNA]</scope>
    <source>
        <strain evidence="5 6">15_TX</strain>
    </source>
</reference>
<keyword evidence="2" id="KW-0521">NADP</keyword>
<dbReference type="FunFam" id="3.40.50.720:FF:000084">
    <property type="entry name" value="Short-chain dehydrogenase reductase"/>
    <property type="match status" value="1"/>
</dbReference>
<dbReference type="Proteomes" id="UP000247150">
    <property type="component" value="Unassembled WGS sequence"/>
</dbReference>
<dbReference type="GO" id="GO:0008206">
    <property type="term" value="P:bile acid metabolic process"/>
    <property type="evidence" value="ECO:0007669"/>
    <property type="project" value="UniProtKB-ARBA"/>
</dbReference>
<dbReference type="PRINTS" id="PR00081">
    <property type="entry name" value="GDHRDH"/>
</dbReference>
<dbReference type="OrthoDB" id="9803333at2"/>